<gene>
    <name evidence="2" type="ORF">NFRAN_0946</name>
</gene>
<evidence type="ECO:0000313" key="2">
    <source>
        <dbReference type="EMBL" id="VFJ13268.1"/>
    </source>
</evidence>
<sequence length="67" mass="7067">MNRSLYIGFGIIAVFMVFAVVATIPGINLPSTVGQQVYASDGGNDKECLSASSALFFDTQSELAAYV</sequence>
<dbReference type="Proteomes" id="UP000294299">
    <property type="component" value="Chromosome NFRAN"/>
</dbReference>
<keyword evidence="1" id="KW-1133">Transmembrane helix</keyword>
<evidence type="ECO:0000256" key="1">
    <source>
        <dbReference type="SAM" id="Phobius"/>
    </source>
</evidence>
<dbReference type="AlphaFoldDB" id="A0A484I6D5"/>
<accession>A0A484I6D5</accession>
<dbReference type="GeneID" id="39420409"/>
<dbReference type="RefSeq" id="WP_134483191.1">
    <property type="nucleotide sequence ID" value="NZ_LR216287.1"/>
</dbReference>
<organism evidence="2 3">
    <name type="scientific">Candidatus Nitrosocosmicus franklandianus</name>
    <dbReference type="NCBI Taxonomy" id="1798806"/>
    <lineage>
        <taxon>Archaea</taxon>
        <taxon>Nitrososphaerota</taxon>
        <taxon>Nitrososphaeria</taxon>
        <taxon>Nitrososphaerales</taxon>
        <taxon>Nitrososphaeraceae</taxon>
        <taxon>Candidatus Nitrosocosmicus</taxon>
    </lineage>
</organism>
<keyword evidence="1" id="KW-0812">Transmembrane</keyword>
<protein>
    <submittedName>
        <fullName evidence="2">Uncharacterized protein</fullName>
    </submittedName>
</protein>
<keyword evidence="1" id="KW-0472">Membrane</keyword>
<dbReference type="EMBL" id="LR216287">
    <property type="protein sequence ID" value="VFJ13268.1"/>
    <property type="molecule type" value="Genomic_DNA"/>
</dbReference>
<keyword evidence="3" id="KW-1185">Reference proteome</keyword>
<evidence type="ECO:0000313" key="3">
    <source>
        <dbReference type="Proteomes" id="UP000294299"/>
    </source>
</evidence>
<dbReference type="KEGG" id="nfn:NFRAN_0946"/>
<proteinExistence type="predicted"/>
<feature type="transmembrane region" description="Helical" evidence="1">
    <location>
        <begin position="6"/>
        <end position="27"/>
    </location>
</feature>
<dbReference type="OrthoDB" id="12177at2157"/>
<reference evidence="2 3" key="1">
    <citation type="submission" date="2019-02" db="EMBL/GenBank/DDBJ databases">
        <authorList>
            <person name="Lehtovirta-Morley E L."/>
        </authorList>
    </citation>
    <scope>NUCLEOTIDE SEQUENCE [LARGE SCALE GENOMIC DNA]</scope>
    <source>
        <strain evidence="2">NFRAN1</strain>
    </source>
</reference>
<name>A0A484I6D5_9ARCH</name>